<dbReference type="EMBL" id="JBBPDW010000003">
    <property type="protein sequence ID" value="KAK7554595.1"/>
    <property type="molecule type" value="Genomic_DNA"/>
</dbReference>
<evidence type="ECO:0000313" key="15">
    <source>
        <dbReference type="EMBL" id="KAK7554595.1"/>
    </source>
</evidence>
<dbReference type="SFLD" id="SFLDG01168">
    <property type="entry name" value="Ferric_reductase_subgroup_(FRE"/>
    <property type="match status" value="1"/>
</dbReference>
<dbReference type="SFLD" id="SFLDS00052">
    <property type="entry name" value="Ferric_Reductase_Domain"/>
    <property type="match status" value="1"/>
</dbReference>
<evidence type="ECO:0000256" key="8">
    <source>
        <dbReference type="ARBA" id="ARBA00022989"/>
    </source>
</evidence>
<protein>
    <recommendedName>
        <fullName evidence="3">ferric-chelate reductase (NADPH)</fullName>
        <ecNumber evidence="3">1.16.1.9</ecNumber>
    </recommendedName>
</protein>
<evidence type="ECO:0000256" key="3">
    <source>
        <dbReference type="ARBA" id="ARBA00012668"/>
    </source>
</evidence>
<evidence type="ECO:0000256" key="11">
    <source>
        <dbReference type="ARBA" id="ARBA00023136"/>
    </source>
</evidence>
<feature type="transmembrane region" description="Helical" evidence="13">
    <location>
        <begin position="108"/>
        <end position="129"/>
    </location>
</feature>
<reference evidence="15 16" key="1">
    <citation type="submission" date="2024-04" db="EMBL/GenBank/DDBJ databases">
        <title>Phyllosticta paracitricarpa is synonymous to the EU quarantine fungus P. citricarpa based on phylogenomic analyses.</title>
        <authorList>
            <consortium name="Lawrence Berkeley National Laboratory"/>
            <person name="Van Ingen-Buijs V.A."/>
            <person name="Van Westerhoven A.C."/>
            <person name="Haridas S."/>
            <person name="Skiadas P."/>
            <person name="Martin F."/>
            <person name="Groenewald J.Z."/>
            <person name="Crous P.W."/>
            <person name="Seidl M.F."/>
        </authorList>
    </citation>
    <scope>NUCLEOTIDE SEQUENCE [LARGE SCALE GENOMIC DNA]</scope>
    <source>
        <strain evidence="15 16">CBS 122670</strain>
    </source>
</reference>
<feature type="transmembrane region" description="Helical" evidence="13">
    <location>
        <begin position="249"/>
        <end position="267"/>
    </location>
</feature>
<keyword evidence="11 13" id="KW-0472">Membrane</keyword>
<comment type="catalytic activity">
    <reaction evidence="12">
        <text>2 a Fe(II)-siderophore + NADP(+) + H(+) = 2 a Fe(III)-siderophore + NADPH</text>
        <dbReference type="Rhea" id="RHEA:28795"/>
        <dbReference type="Rhea" id="RHEA-COMP:11342"/>
        <dbReference type="Rhea" id="RHEA-COMP:11344"/>
        <dbReference type="ChEBI" id="CHEBI:15378"/>
        <dbReference type="ChEBI" id="CHEBI:29033"/>
        <dbReference type="ChEBI" id="CHEBI:29034"/>
        <dbReference type="ChEBI" id="CHEBI:57783"/>
        <dbReference type="ChEBI" id="CHEBI:58349"/>
        <dbReference type="EC" id="1.16.1.9"/>
    </reaction>
</comment>
<dbReference type="InterPro" id="IPR017927">
    <property type="entry name" value="FAD-bd_FR_type"/>
</dbReference>
<evidence type="ECO:0000256" key="7">
    <source>
        <dbReference type="ARBA" id="ARBA00022982"/>
    </source>
</evidence>
<gene>
    <name evidence="15" type="ORF">IWX46DRAFT_589108</name>
</gene>
<feature type="transmembrane region" description="Helical" evidence="13">
    <location>
        <begin position="149"/>
        <end position="173"/>
    </location>
</feature>
<dbReference type="InterPro" id="IPR013112">
    <property type="entry name" value="FAD-bd_8"/>
</dbReference>
<keyword evidence="6 13" id="KW-0812">Transmembrane</keyword>
<keyword evidence="8 13" id="KW-1133">Transmembrane helix</keyword>
<dbReference type="InterPro" id="IPR017938">
    <property type="entry name" value="Riboflavin_synthase-like_b-brl"/>
</dbReference>
<dbReference type="InterPro" id="IPR013121">
    <property type="entry name" value="Fe_red_NAD-bd_6"/>
</dbReference>
<feature type="domain" description="FAD-binding FR-type" evidence="14">
    <location>
        <begin position="274"/>
        <end position="419"/>
    </location>
</feature>
<dbReference type="PANTHER" id="PTHR32361:SF23">
    <property type="entry name" value="FERRIC-CHELATE REDUCTASE"/>
    <property type="match status" value="1"/>
</dbReference>
<feature type="transmembrane region" description="Helical" evidence="13">
    <location>
        <begin position="273"/>
        <end position="292"/>
    </location>
</feature>
<dbReference type="Pfam" id="PF01794">
    <property type="entry name" value="Ferric_reduct"/>
    <property type="match status" value="1"/>
</dbReference>
<keyword evidence="10" id="KW-0406">Ion transport</keyword>
<feature type="transmembrane region" description="Helical" evidence="13">
    <location>
        <begin position="44"/>
        <end position="65"/>
    </location>
</feature>
<dbReference type="EC" id="1.16.1.9" evidence="3"/>
<keyword evidence="4" id="KW-0813">Transport</keyword>
<evidence type="ECO:0000259" key="14">
    <source>
        <dbReference type="PROSITE" id="PS51384"/>
    </source>
</evidence>
<evidence type="ECO:0000256" key="1">
    <source>
        <dbReference type="ARBA" id="ARBA00004651"/>
    </source>
</evidence>
<dbReference type="PROSITE" id="PS51384">
    <property type="entry name" value="FAD_FR"/>
    <property type="match status" value="1"/>
</dbReference>
<dbReference type="Gene3D" id="3.40.50.80">
    <property type="entry name" value="Nucleotide-binding domain of ferredoxin-NADP reductase (FNR) module"/>
    <property type="match status" value="1"/>
</dbReference>
<evidence type="ECO:0000256" key="4">
    <source>
        <dbReference type="ARBA" id="ARBA00022448"/>
    </source>
</evidence>
<evidence type="ECO:0000256" key="9">
    <source>
        <dbReference type="ARBA" id="ARBA00023002"/>
    </source>
</evidence>
<evidence type="ECO:0000256" key="6">
    <source>
        <dbReference type="ARBA" id="ARBA00022692"/>
    </source>
</evidence>
<dbReference type="InterPro" id="IPR051410">
    <property type="entry name" value="Ferric/Cupric_Reductase"/>
</dbReference>
<evidence type="ECO:0000256" key="10">
    <source>
        <dbReference type="ARBA" id="ARBA00023065"/>
    </source>
</evidence>
<dbReference type="Pfam" id="PF08030">
    <property type="entry name" value="NAD_binding_6"/>
    <property type="match status" value="1"/>
</dbReference>
<feature type="transmembrane region" description="Helical" evidence="13">
    <location>
        <begin position="185"/>
        <end position="206"/>
    </location>
</feature>
<dbReference type="InterPro" id="IPR039261">
    <property type="entry name" value="FNR_nucleotide-bd"/>
</dbReference>
<feature type="transmembrane region" description="Helical" evidence="13">
    <location>
        <begin position="218"/>
        <end position="237"/>
    </location>
</feature>
<dbReference type="CDD" id="cd06186">
    <property type="entry name" value="NOX_Duox_like_FAD_NADP"/>
    <property type="match status" value="1"/>
</dbReference>
<keyword evidence="9" id="KW-0560">Oxidoreductase</keyword>
<keyword evidence="7" id="KW-0249">Electron transport</keyword>
<organism evidence="15 16">
    <name type="scientific">Phyllosticta citricarpa</name>
    <dbReference type="NCBI Taxonomy" id="55181"/>
    <lineage>
        <taxon>Eukaryota</taxon>
        <taxon>Fungi</taxon>
        <taxon>Dikarya</taxon>
        <taxon>Ascomycota</taxon>
        <taxon>Pezizomycotina</taxon>
        <taxon>Dothideomycetes</taxon>
        <taxon>Dothideomycetes incertae sedis</taxon>
        <taxon>Botryosphaeriales</taxon>
        <taxon>Phyllostictaceae</taxon>
        <taxon>Phyllosticta</taxon>
    </lineage>
</organism>
<evidence type="ECO:0000256" key="13">
    <source>
        <dbReference type="SAM" id="Phobius"/>
    </source>
</evidence>
<evidence type="ECO:0000313" key="16">
    <source>
        <dbReference type="Proteomes" id="UP001365128"/>
    </source>
</evidence>
<evidence type="ECO:0000256" key="12">
    <source>
        <dbReference type="ARBA" id="ARBA00048483"/>
    </source>
</evidence>
<dbReference type="PANTHER" id="PTHR32361">
    <property type="entry name" value="FERRIC/CUPRIC REDUCTASE TRANSMEMBRANE COMPONENT"/>
    <property type="match status" value="1"/>
</dbReference>
<keyword evidence="5" id="KW-1003">Cell membrane</keyword>
<accession>A0ABR1MNK2</accession>
<sequence length="607" mass="67840">MGAPWLDSPVMLHSSRMDHCKLNPEQCAYRNGFWRYWYQADHRFALTTVYFVVGVIGLVTVGNVLSRISTKPRAVNSPTRRIVAVLRYFTYRSFRLPWIGSYTSPLSYLLLGAAGTIFFFGLTFGPKPYYWPTTASFGNSPPLATRTGWMAVALLPFVLALAAKANLITFVTGISHERLQIFHQWASHAMFLLALIHTFPFIVFHIDKGDMVEEWNTSVVYWTGVVALLAQAYLTVFSIRPIRARFYEFFKATHYLAALIFVLFFFFHCDFRLTSWDYFIATGVIYLASLLYSNIRTYLSYGVCHMASLSILPGGFVEAIIPIHHQKAAEKAIPTGFTWSPGQHVFLRFMGLGIHSLSSHPFTICSIPPERPETEPQLRFIIKPARGLTGKLAQLADEPSKAASLPVLLDGPYGDVGAAQLFEHDNVILIAGGSGVGFAFPLLEYGMRRNLQLFAALNKEEAELQIHDQRTQIQMIMTTRVSGVKQWFISEVEHLLKTYGVTDEDVAVQAHAHLTARGVQSPDDPETMSKESGGAVEASYVDLTRGRPDVRSIIRTASREPERSVAVVVCGPAELLYDVRNAVAQAQLEVVRGGGAKEVYLHSEHFS</sequence>
<dbReference type="SUPFAM" id="SSF52343">
    <property type="entry name" value="Ferredoxin reductase-like, C-terminal NADP-linked domain"/>
    <property type="match status" value="1"/>
</dbReference>
<dbReference type="InterPro" id="IPR013130">
    <property type="entry name" value="Fe3_Rdtase_TM_dom"/>
</dbReference>
<evidence type="ECO:0000256" key="2">
    <source>
        <dbReference type="ARBA" id="ARBA00006278"/>
    </source>
</evidence>
<evidence type="ECO:0000256" key="5">
    <source>
        <dbReference type="ARBA" id="ARBA00022475"/>
    </source>
</evidence>
<proteinExistence type="inferred from homology"/>
<name>A0ABR1MNK2_9PEZI</name>
<dbReference type="Pfam" id="PF08022">
    <property type="entry name" value="FAD_binding_8"/>
    <property type="match status" value="1"/>
</dbReference>
<dbReference type="Proteomes" id="UP001365128">
    <property type="component" value="Unassembled WGS sequence"/>
</dbReference>
<keyword evidence="16" id="KW-1185">Reference proteome</keyword>
<comment type="subcellular location">
    <subcellularLocation>
        <location evidence="1">Cell membrane</location>
        <topology evidence="1">Multi-pass membrane protein</topology>
    </subcellularLocation>
</comment>
<comment type="caution">
    <text evidence="15">The sequence shown here is derived from an EMBL/GenBank/DDBJ whole genome shotgun (WGS) entry which is preliminary data.</text>
</comment>
<dbReference type="SUPFAM" id="SSF63380">
    <property type="entry name" value="Riboflavin synthase domain-like"/>
    <property type="match status" value="1"/>
</dbReference>
<comment type="similarity">
    <text evidence="2">Belongs to the ferric reductase (FRE) family.</text>
</comment>